<gene>
    <name evidence="2" type="ORF">STVIR_7351</name>
</gene>
<dbReference type="AlphaFoldDB" id="L8P2E4"/>
<reference evidence="2 3" key="1">
    <citation type="journal article" date="2013" name="Genome Announc.">
        <title>Draft Genome Sequence of Streptomyces viridochromogenes Strain Tu57, Producer of Avilamycin.</title>
        <authorList>
            <person name="Gruning B.A."/>
            <person name="Erxleben A."/>
            <person name="Hahnlein A."/>
            <person name="Gunther S."/>
        </authorList>
    </citation>
    <scope>NUCLEOTIDE SEQUENCE [LARGE SCALE GENOMIC DNA]</scope>
    <source>
        <strain evidence="2 3">Tue57</strain>
    </source>
</reference>
<evidence type="ECO:0000313" key="3">
    <source>
        <dbReference type="Proteomes" id="UP000011205"/>
    </source>
</evidence>
<comment type="caution">
    <text evidence="2">The sequence shown here is derived from an EMBL/GenBank/DDBJ whole genome shotgun (WGS) entry which is preliminary data.</text>
</comment>
<name>L8P2E4_STRVR</name>
<dbReference type="Proteomes" id="UP000011205">
    <property type="component" value="Unassembled WGS sequence"/>
</dbReference>
<organism evidence="2 3">
    <name type="scientific">Streptomyces viridochromogenes Tue57</name>
    <dbReference type="NCBI Taxonomy" id="1160705"/>
    <lineage>
        <taxon>Bacteria</taxon>
        <taxon>Bacillati</taxon>
        <taxon>Actinomycetota</taxon>
        <taxon>Actinomycetes</taxon>
        <taxon>Kitasatosporales</taxon>
        <taxon>Streptomycetaceae</taxon>
        <taxon>Streptomyces</taxon>
    </lineage>
</organism>
<dbReference type="EMBL" id="AMLP01000227">
    <property type="protein sequence ID" value="ELS51681.1"/>
    <property type="molecule type" value="Genomic_DNA"/>
</dbReference>
<sequence>MFGGGHRRAPDVRLSVEVRPSRGRPDQRKRSVMLGPTDEGAASVKLPSRLARPAWAAHQQPSSGAVWPPVRRAGGRAAPLHGFGHTASSRGCSSAGSCAEPPLGTRGFVAARADRRPRFRQAAANCTARGTVPLFRAGLPSSDTPWTRLGQVLDRRRKSPVKGGSAAVWDPSTAVGSGHGGGLL</sequence>
<proteinExistence type="predicted"/>
<evidence type="ECO:0000313" key="2">
    <source>
        <dbReference type="EMBL" id="ELS51681.1"/>
    </source>
</evidence>
<dbReference type="PATRIC" id="fig|1160705.3.peg.7260"/>
<accession>L8P2E4</accession>
<evidence type="ECO:0000256" key="1">
    <source>
        <dbReference type="SAM" id="MobiDB-lite"/>
    </source>
</evidence>
<feature type="region of interest" description="Disordered" evidence="1">
    <location>
        <begin position="155"/>
        <end position="184"/>
    </location>
</feature>
<protein>
    <submittedName>
        <fullName evidence="2">Uncharacterized protein</fullName>
    </submittedName>
</protein>
<feature type="compositionally biased region" description="Basic and acidic residues" evidence="1">
    <location>
        <begin position="8"/>
        <end position="29"/>
    </location>
</feature>
<feature type="region of interest" description="Disordered" evidence="1">
    <location>
        <begin position="1"/>
        <end position="45"/>
    </location>
</feature>